<dbReference type="Ensembl" id="ENSMSIT00000001260.1">
    <property type="protein sequence ID" value="ENSMSIP00000000965.1"/>
    <property type="gene ID" value="ENSMSIG00000000997.1"/>
</dbReference>
<dbReference type="Proteomes" id="UP000694415">
    <property type="component" value="Unplaced"/>
</dbReference>
<dbReference type="AlphaFoldDB" id="A0A8C6G6B9"/>
<organism evidence="1 2">
    <name type="scientific">Mus spicilegus</name>
    <name type="common">Mound-building mouse</name>
    <dbReference type="NCBI Taxonomy" id="10103"/>
    <lineage>
        <taxon>Eukaryota</taxon>
        <taxon>Metazoa</taxon>
        <taxon>Chordata</taxon>
        <taxon>Craniata</taxon>
        <taxon>Vertebrata</taxon>
        <taxon>Euteleostomi</taxon>
        <taxon>Mammalia</taxon>
        <taxon>Eutheria</taxon>
        <taxon>Euarchontoglires</taxon>
        <taxon>Glires</taxon>
        <taxon>Rodentia</taxon>
        <taxon>Myomorpha</taxon>
        <taxon>Muroidea</taxon>
        <taxon>Muridae</taxon>
        <taxon>Murinae</taxon>
        <taxon>Mus</taxon>
        <taxon>Mus</taxon>
    </lineage>
</organism>
<name>A0A8C6G6B9_MUSSI</name>
<dbReference type="GeneTree" id="ENSGT00940000167251"/>
<accession>A0A8C6G6B9</accession>
<evidence type="ECO:0000313" key="1">
    <source>
        <dbReference type="Ensembl" id="ENSMSIP00000000965.1"/>
    </source>
</evidence>
<keyword evidence="2" id="KW-1185">Reference proteome</keyword>
<proteinExistence type="predicted"/>
<reference evidence="1" key="2">
    <citation type="submission" date="2025-09" db="UniProtKB">
        <authorList>
            <consortium name="Ensembl"/>
        </authorList>
    </citation>
    <scope>IDENTIFICATION</scope>
</reference>
<evidence type="ECO:0000313" key="2">
    <source>
        <dbReference type="Proteomes" id="UP000694415"/>
    </source>
</evidence>
<sequence length="72" mass="8357">MSSNSNKCFKCKGSSSWHRQCPTVDRGQGHRMRSHSRGFQYVPSSLSDMHYHCVESGYIAKDCNLQEYCQFF</sequence>
<reference evidence="1" key="1">
    <citation type="submission" date="2025-08" db="UniProtKB">
        <authorList>
            <consortium name="Ensembl"/>
        </authorList>
    </citation>
    <scope>IDENTIFICATION</scope>
</reference>
<protein>
    <submittedName>
        <fullName evidence="1">Uncharacterized protein</fullName>
    </submittedName>
</protein>